<evidence type="ECO:0000313" key="3">
    <source>
        <dbReference type="Proteomes" id="UP001175271"/>
    </source>
</evidence>
<dbReference type="InterPro" id="IPR036084">
    <property type="entry name" value="Ser_inhib-like_sf"/>
</dbReference>
<dbReference type="GO" id="GO:0004867">
    <property type="term" value="F:serine-type endopeptidase inhibitor activity"/>
    <property type="evidence" value="ECO:0007669"/>
    <property type="project" value="UniProtKB-KW"/>
</dbReference>
<sequence>MFLLLLITITATFASDENSLSSESTEECPKNYISGRYDVCEAKCGEEVPYCIHVEIPWIKEECHCRADKGFVLTDDGDCIPRKDCAKRGSATR</sequence>
<dbReference type="AlphaFoldDB" id="A0AA39HX86"/>
<reference evidence="2" key="1">
    <citation type="submission" date="2023-06" db="EMBL/GenBank/DDBJ databases">
        <title>Genomic analysis of the entomopathogenic nematode Steinernema hermaphroditum.</title>
        <authorList>
            <person name="Schwarz E.M."/>
            <person name="Heppert J.K."/>
            <person name="Baniya A."/>
            <person name="Schwartz H.T."/>
            <person name="Tan C.-H."/>
            <person name="Antoshechkin I."/>
            <person name="Sternberg P.W."/>
            <person name="Goodrich-Blair H."/>
            <person name="Dillman A.R."/>
        </authorList>
    </citation>
    <scope>NUCLEOTIDE SEQUENCE</scope>
    <source>
        <strain evidence="2">PS9179</strain>
        <tissue evidence="2">Whole animal</tissue>
    </source>
</reference>
<dbReference type="Proteomes" id="UP001175271">
    <property type="component" value="Unassembled WGS sequence"/>
</dbReference>
<keyword evidence="3" id="KW-1185">Reference proteome</keyword>
<gene>
    <name evidence="2" type="ORF">QR680_006281</name>
</gene>
<dbReference type="SUPFAM" id="SSF57567">
    <property type="entry name" value="Serine protease inhibitors"/>
    <property type="match status" value="1"/>
</dbReference>
<dbReference type="EMBL" id="JAUCMV010000003">
    <property type="protein sequence ID" value="KAK0412557.1"/>
    <property type="molecule type" value="Genomic_DNA"/>
</dbReference>
<proteinExistence type="predicted"/>
<dbReference type="Gene3D" id="2.10.25.10">
    <property type="entry name" value="Laminin"/>
    <property type="match status" value="1"/>
</dbReference>
<evidence type="ECO:0000313" key="2">
    <source>
        <dbReference type="EMBL" id="KAK0412557.1"/>
    </source>
</evidence>
<evidence type="ECO:0000256" key="1">
    <source>
        <dbReference type="ARBA" id="ARBA00022900"/>
    </source>
</evidence>
<comment type="caution">
    <text evidence="2">The sequence shown here is derived from an EMBL/GenBank/DDBJ whole genome shotgun (WGS) entry which is preliminary data.</text>
</comment>
<organism evidence="2 3">
    <name type="scientific">Steinernema hermaphroditum</name>
    <dbReference type="NCBI Taxonomy" id="289476"/>
    <lineage>
        <taxon>Eukaryota</taxon>
        <taxon>Metazoa</taxon>
        <taxon>Ecdysozoa</taxon>
        <taxon>Nematoda</taxon>
        <taxon>Chromadorea</taxon>
        <taxon>Rhabditida</taxon>
        <taxon>Tylenchina</taxon>
        <taxon>Panagrolaimomorpha</taxon>
        <taxon>Strongyloidoidea</taxon>
        <taxon>Steinernematidae</taxon>
        <taxon>Steinernema</taxon>
    </lineage>
</organism>
<keyword evidence="1" id="KW-0646">Protease inhibitor</keyword>
<accession>A0AA39HX86</accession>
<protein>
    <recommendedName>
        <fullName evidence="4">TIL domain-containing protein</fullName>
    </recommendedName>
</protein>
<evidence type="ECO:0008006" key="4">
    <source>
        <dbReference type="Google" id="ProtNLM"/>
    </source>
</evidence>
<keyword evidence="1" id="KW-0722">Serine protease inhibitor</keyword>
<name>A0AA39HX86_9BILA</name>